<protein>
    <recommendedName>
        <fullName evidence="5">Gfo/Idh/MocA family oxidoreductase</fullName>
    </recommendedName>
</protein>
<organism evidence="3 4">
    <name type="scientific">Paenibacillus flagellatus</name>
    <dbReference type="NCBI Taxonomy" id="2211139"/>
    <lineage>
        <taxon>Bacteria</taxon>
        <taxon>Bacillati</taxon>
        <taxon>Bacillota</taxon>
        <taxon>Bacilli</taxon>
        <taxon>Bacillales</taxon>
        <taxon>Paenibacillaceae</taxon>
        <taxon>Paenibacillus</taxon>
    </lineage>
</organism>
<evidence type="ECO:0000313" key="3">
    <source>
        <dbReference type="EMBL" id="PYI54370.1"/>
    </source>
</evidence>
<dbReference type="Pfam" id="PF01408">
    <property type="entry name" value="GFO_IDH_MocA"/>
    <property type="match status" value="1"/>
</dbReference>
<dbReference type="GO" id="GO:0000166">
    <property type="term" value="F:nucleotide binding"/>
    <property type="evidence" value="ECO:0007669"/>
    <property type="project" value="InterPro"/>
</dbReference>
<dbReference type="PANTHER" id="PTHR43708">
    <property type="entry name" value="CONSERVED EXPRESSED OXIDOREDUCTASE (EUROFUNG)"/>
    <property type="match status" value="1"/>
</dbReference>
<evidence type="ECO:0000313" key="4">
    <source>
        <dbReference type="Proteomes" id="UP000247476"/>
    </source>
</evidence>
<gene>
    <name evidence="3" type="ORF">DLM86_12920</name>
</gene>
<evidence type="ECO:0000259" key="2">
    <source>
        <dbReference type="Pfam" id="PF22725"/>
    </source>
</evidence>
<name>A0A2V5KIP0_9BACL</name>
<dbReference type="InterPro" id="IPR055170">
    <property type="entry name" value="GFO_IDH_MocA-like_dom"/>
</dbReference>
<dbReference type="Proteomes" id="UP000247476">
    <property type="component" value="Unassembled WGS sequence"/>
</dbReference>
<dbReference type="OrthoDB" id="9815825at2"/>
<dbReference type="SUPFAM" id="SSF51735">
    <property type="entry name" value="NAD(P)-binding Rossmann-fold domains"/>
    <property type="match status" value="1"/>
</dbReference>
<accession>A0A2V5KIP0</accession>
<feature type="domain" description="GFO/IDH/MocA-like oxidoreductase" evidence="2">
    <location>
        <begin position="130"/>
        <end position="250"/>
    </location>
</feature>
<dbReference type="PANTHER" id="PTHR43708:SF8">
    <property type="entry name" value="OXIDOREDUCTASE"/>
    <property type="match status" value="1"/>
</dbReference>
<keyword evidence="4" id="KW-1185">Reference proteome</keyword>
<evidence type="ECO:0008006" key="5">
    <source>
        <dbReference type="Google" id="ProtNLM"/>
    </source>
</evidence>
<dbReference type="InterPro" id="IPR000683">
    <property type="entry name" value="Gfo/Idh/MocA-like_OxRdtase_N"/>
</dbReference>
<sequence>MTIKVGIIGCGLMGSLHARTLHALPGVKVTAVYNRTRDKAEALAAEVGATVYDSFESLLEQDVDAVWVATPDHLHVDASKAVLAAGKHLFLEKALATSVADGAEIVAAGAKRPDLKAMVGYPLRFAPVYRAMKETVSMDGAGKPIQAWSMRTHFLDPNQRVYDKYRDHYYDTPSWYFDDATAKGPIFSHGSHDYDLLMWMCGEVESVFAYGGTYLLPPGSVADAFTVSLRFANGGIGQVSTPWVTRVEYDMTGVATEKLTAVNNNGQLLVKDDEGPERRTSFADNDMWVRLNGHFIECIRDGRRPLISLEDGLRVIAVSEAAYRSLKERREVAVDYTAVRDAARAGGGGQA</sequence>
<dbReference type="Pfam" id="PF22725">
    <property type="entry name" value="GFO_IDH_MocA_C3"/>
    <property type="match status" value="1"/>
</dbReference>
<feature type="domain" description="Gfo/Idh/MocA-like oxidoreductase N-terminal" evidence="1">
    <location>
        <begin position="3"/>
        <end position="120"/>
    </location>
</feature>
<comment type="caution">
    <text evidence="3">The sequence shown here is derived from an EMBL/GenBank/DDBJ whole genome shotgun (WGS) entry which is preliminary data.</text>
</comment>
<proteinExistence type="predicted"/>
<dbReference type="SUPFAM" id="SSF55347">
    <property type="entry name" value="Glyceraldehyde-3-phosphate dehydrogenase-like, C-terminal domain"/>
    <property type="match status" value="1"/>
</dbReference>
<reference evidence="3 4" key="1">
    <citation type="submission" date="2018-05" db="EMBL/GenBank/DDBJ databases">
        <title>Paenibacillus flagellatus sp. nov., isolated from selenium mineral soil.</title>
        <authorList>
            <person name="Dai X."/>
        </authorList>
    </citation>
    <scope>NUCLEOTIDE SEQUENCE [LARGE SCALE GENOMIC DNA]</scope>
    <source>
        <strain evidence="3 4">DXL2</strain>
    </source>
</reference>
<evidence type="ECO:0000259" key="1">
    <source>
        <dbReference type="Pfam" id="PF01408"/>
    </source>
</evidence>
<dbReference type="AlphaFoldDB" id="A0A2V5KIP0"/>
<dbReference type="InterPro" id="IPR036291">
    <property type="entry name" value="NAD(P)-bd_dom_sf"/>
</dbReference>
<dbReference type="RefSeq" id="WP_110840428.1">
    <property type="nucleotide sequence ID" value="NZ_QJVJ01000005.1"/>
</dbReference>
<dbReference type="InterPro" id="IPR051317">
    <property type="entry name" value="Gfo/Idh/MocA_oxidoreduct"/>
</dbReference>
<dbReference type="Gene3D" id="3.30.360.10">
    <property type="entry name" value="Dihydrodipicolinate Reductase, domain 2"/>
    <property type="match status" value="1"/>
</dbReference>
<dbReference type="EMBL" id="QJVJ01000005">
    <property type="protein sequence ID" value="PYI54370.1"/>
    <property type="molecule type" value="Genomic_DNA"/>
</dbReference>
<dbReference type="Gene3D" id="3.40.50.720">
    <property type="entry name" value="NAD(P)-binding Rossmann-like Domain"/>
    <property type="match status" value="1"/>
</dbReference>